<dbReference type="AlphaFoldDB" id="A0AAE7EB38"/>
<keyword evidence="1" id="KW-1133">Transmembrane helix</keyword>
<reference evidence="2 3" key="1">
    <citation type="submission" date="2020-05" db="EMBL/GenBank/DDBJ databases">
        <title>Complete genome sequencing of Campylobacter and Arcobacter type strains.</title>
        <authorList>
            <person name="Miller W.G."/>
            <person name="Yee E."/>
        </authorList>
    </citation>
    <scope>NUCLEOTIDE SEQUENCE [LARGE SCALE GENOMIC DNA]</scope>
    <source>
        <strain evidence="2 3">LMG 6451</strain>
    </source>
</reference>
<dbReference type="EMBL" id="CP053832">
    <property type="protein sequence ID" value="QKF85084.1"/>
    <property type="molecule type" value="Genomic_DNA"/>
</dbReference>
<dbReference type="Proteomes" id="UP000509722">
    <property type="component" value="Chromosome"/>
</dbReference>
<dbReference type="GeneID" id="77176565"/>
<keyword evidence="1" id="KW-0472">Membrane</keyword>
<evidence type="ECO:0000256" key="1">
    <source>
        <dbReference type="SAM" id="Phobius"/>
    </source>
</evidence>
<organism evidence="2 3">
    <name type="scientific">Campylobacter ureolyticus</name>
    <dbReference type="NCBI Taxonomy" id="827"/>
    <lineage>
        <taxon>Bacteria</taxon>
        <taxon>Pseudomonadati</taxon>
        <taxon>Campylobacterota</taxon>
        <taxon>Epsilonproteobacteria</taxon>
        <taxon>Campylobacterales</taxon>
        <taxon>Campylobacteraceae</taxon>
        <taxon>Campylobacter</taxon>
    </lineage>
</organism>
<accession>A0AAE7EB38</accession>
<name>A0AAE7EB38_9BACT</name>
<sequence length="154" mass="18177">MLKTIIKYSFLVVGVLYGILLIPLIFTIFIGYTINHYKNDKIKIYEFKTINIEKSNDLNATVNLKPKKGYEFNKANLVINLPENIFYKFKFTEYGNNECVLCINEIYSHTNISYSISNLKNKEYYIDIIYNNSDGKILHYKAKFIPNIYEKIKK</sequence>
<dbReference type="RefSeq" id="WP_018713965.1">
    <property type="nucleotide sequence ID" value="NZ_CP053832.1"/>
</dbReference>
<evidence type="ECO:0000313" key="2">
    <source>
        <dbReference type="EMBL" id="QKF85084.1"/>
    </source>
</evidence>
<evidence type="ECO:0000313" key="3">
    <source>
        <dbReference type="Proteomes" id="UP000509722"/>
    </source>
</evidence>
<protein>
    <submittedName>
        <fullName evidence="2">Uncharacterized protein</fullName>
    </submittedName>
</protein>
<gene>
    <name evidence="2" type="ORF">CURT_1656</name>
</gene>
<proteinExistence type="predicted"/>
<feature type="transmembrane region" description="Helical" evidence="1">
    <location>
        <begin position="6"/>
        <end position="34"/>
    </location>
</feature>
<keyword evidence="1" id="KW-0812">Transmembrane</keyword>